<keyword evidence="8" id="KW-1185">Reference proteome</keyword>
<dbReference type="PANTHER" id="PTHR35863:SF1">
    <property type="entry name" value="COBALT-PRECORRIN-5B C(1)-METHYLTRANSFERASE"/>
    <property type="match status" value="1"/>
</dbReference>
<dbReference type="GO" id="GO:0019251">
    <property type="term" value="P:anaerobic cobalamin biosynthetic process"/>
    <property type="evidence" value="ECO:0007669"/>
    <property type="project" value="UniProtKB-UniRule"/>
</dbReference>
<evidence type="ECO:0000256" key="1">
    <source>
        <dbReference type="ARBA" id="ARBA00022573"/>
    </source>
</evidence>
<evidence type="ECO:0000313" key="7">
    <source>
        <dbReference type="EMBL" id="NOU96485.1"/>
    </source>
</evidence>
<feature type="compositionally biased region" description="Basic and acidic residues" evidence="6">
    <location>
        <begin position="1"/>
        <end position="29"/>
    </location>
</feature>
<comment type="caution">
    <text evidence="7">The sequence shown here is derived from an EMBL/GenBank/DDBJ whole genome shotgun (WGS) entry which is preliminary data.</text>
</comment>
<gene>
    <name evidence="5" type="primary">cbiD</name>
    <name evidence="7" type="ORF">GC093_25180</name>
</gene>
<dbReference type="SUPFAM" id="SSF111342">
    <property type="entry name" value="CbiD-like"/>
    <property type="match status" value="1"/>
</dbReference>
<dbReference type="NCBIfam" id="TIGR00312">
    <property type="entry name" value="cbiD"/>
    <property type="match status" value="1"/>
</dbReference>
<dbReference type="PANTHER" id="PTHR35863">
    <property type="entry name" value="COBALT-PRECORRIN-5B C(1)-METHYLTRANSFERASE"/>
    <property type="match status" value="1"/>
</dbReference>
<comment type="pathway">
    <text evidence="5">Cofactor biosynthesis; adenosylcobalamin biosynthesis; cob(II)yrinate a,c-diamide from sirohydrochlorin (anaerobic route): step 6/10.</text>
</comment>
<dbReference type="InterPro" id="IPR002748">
    <property type="entry name" value="CbiD"/>
</dbReference>
<protein>
    <recommendedName>
        <fullName evidence="5">Cobalt-precorrin-5B C(1)-methyltransferase</fullName>
        <ecNumber evidence="5">2.1.1.195</ecNumber>
    </recommendedName>
    <alternativeName>
        <fullName evidence="5">Cobalt-precorrin-6A synthase</fullName>
    </alternativeName>
</protein>
<dbReference type="EMBL" id="WHOD01000098">
    <property type="protein sequence ID" value="NOU96485.1"/>
    <property type="molecule type" value="Genomic_DNA"/>
</dbReference>
<dbReference type="NCBIfam" id="NF000849">
    <property type="entry name" value="PRK00075.1-1"/>
    <property type="match status" value="1"/>
</dbReference>
<accession>A0A972GUM9</accession>
<evidence type="ECO:0000256" key="2">
    <source>
        <dbReference type="ARBA" id="ARBA00022603"/>
    </source>
</evidence>
<keyword evidence="4 5" id="KW-0949">S-adenosyl-L-methionine</keyword>
<sequence length="405" mass="43061">MASEPDKSSDKTDKSDGANKPSKSDKSDVTSKPSKSSQKEVNATKEEKPLRHGYTTGSCATAATKAALTALILQESQLYSTIRIPIGEDVTFEIVRCEYETERAEAEIIKDGGDDPDATHKARIISEVSWRSESGIELDGGVGVGRVTKPGLPVPVGEAAINPVPRKMIRQAAEAVLNQYGIDRGVRVVISVPDGEEIAKKTLNGRLGILGGISILGTRGTVVPFSTSAYKASVAQAIRVAVTCGCTHLVLSTGGRTEKYGMDMYPDLSEEAFVEMGDFIGFALLQARRQGIRKVTLVGMMGKFSKVAQGVMMVHSKSAPVDFGFLAKVASDAGATQEQAAAILEANTAALVGDWMQEWGYSTFFELLCSYCCEAGLREVGGGMEIETVIISMKASLLGSARMDG</sequence>
<dbReference type="Proteomes" id="UP000641588">
    <property type="component" value="Unassembled WGS sequence"/>
</dbReference>
<name>A0A972GUM9_9BACL</name>
<feature type="region of interest" description="Disordered" evidence="6">
    <location>
        <begin position="1"/>
        <end position="55"/>
    </location>
</feature>
<organism evidence="7 8">
    <name type="scientific">Paenibacillus foliorum</name>
    <dbReference type="NCBI Taxonomy" id="2654974"/>
    <lineage>
        <taxon>Bacteria</taxon>
        <taxon>Bacillati</taxon>
        <taxon>Bacillota</taxon>
        <taxon>Bacilli</taxon>
        <taxon>Bacillales</taxon>
        <taxon>Paenibacillaceae</taxon>
        <taxon>Paenibacillus</taxon>
    </lineage>
</organism>
<dbReference type="AlphaFoldDB" id="A0A972GUM9"/>
<keyword evidence="1 5" id="KW-0169">Cobalamin biosynthesis</keyword>
<dbReference type="GO" id="GO:0008168">
    <property type="term" value="F:methyltransferase activity"/>
    <property type="evidence" value="ECO:0007669"/>
    <property type="project" value="UniProtKB-UniRule"/>
</dbReference>
<comment type="catalytic activity">
    <reaction evidence="5">
        <text>Co-precorrin-5B + S-adenosyl-L-methionine = Co-precorrin-6A + S-adenosyl-L-homocysteine</text>
        <dbReference type="Rhea" id="RHEA:26285"/>
        <dbReference type="ChEBI" id="CHEBI:57856"/>
        <dbReference type="ChEBI" id="CHEBI:59789"/>
        <dbReference type="ChEBI" id="CHEBI:60063"/>
        <dbReference type="ChEBI" id="CHEBI:60064"/>
        <dbReference type="EC" id="2.1.1.195"/>
    </reaction>
</comment>
<dbReference type="Gene3D" id="3.30.2110.10">
    <property type="entry name" value="CbiD-like"/>
    <property type="match status" value="1"/>
</dbReference>
<dbReference type="GO" id="GO:0032259">
    <property type="term" value="P:methylation"/>
    <property type="evidence" value="ECO:0007669"/>
    <property type="project" value="UniProtKB-KW"/>
</dbReference>
<dbReference type="EC" id="2.1.1.195" evidence="5"/>
<evidence type="ECO:0000256" key="5">
    <source>
        <dbReference type="HAMAP-Rule" id="MF_00787"/>
    </source>
</evidence>
<proteinExistence type="inferred from homology"/>
<feature type="compositionally biased region" description="Polar residues" evidence="6">
    <location>
        <begin position="30"/>
        <end position="41"/>
    </location>
</feature>
<dbReference type="PIRSF" id="PIRSF026782">
    <property type="entry name" value="CbiD"/>
    <property type="match status" value="1"/>
</dbReference>
<comment type="function">
    <text evidence="5">Catalyzes the methylation of C-1 in cobalt-precorrin-5B to form cobalt-precorrin-6A.</text>
</comment>
<evidence type="ECO:0000256" key="6">
    <source>
        <dbReference type="SAM" id="MobiDB-lite"/>
    </source>
</evidence>
<evidence type="ECO:0000256" key="3">
    <source>
        <dbReference type="ARBA" id="ARBA00022679"/>
    </source>
</evidence>
<keyword evidence="3 5" id="KW-0808">Transferase</keyword>
<evidence type="ECO:0000256" key="4">
    <source>
        <dbReference type="ARBA" id="ARBA00022691"/>
    </source>
</evidence>
<evidence type="ECO:0000313" key="8">
    <source>
        <dbReference type="Proteomes" id="UP000641588"/>
    </source>
</evidence>
<dbReference type="HAMAP" id="MF_00787">
    <property type="entry name" value="CbiD"/>
    <property type="match status" value="1"/>
</dbReference>
<comment type="similarity">
    <text evidence="5">Belongs to the CbiD family.</text>
</comment>
<dbReference type="InterPro" id="IPR036074">
    <property type="entry name" value="CbiD_sf"/>
</dbReference>
<dbReference type="Pfam" id="PF01888">
    <property type="entry name" value="CbiD"/>
    <property type="match status" value="1"/>
</dbReference>
<reference evidence="7" key="1">
    <citation type="submission" date="2019-10" db="EMBL/GenBank/DDBJ databases">
        <title>Description of Paenibacillus glebae sp. nov.</title>
        <authorList>
            <person name="Carlier A."/>
            <person name="Qi S."/>
        </authorList>
    </citation>
    <scope>NUCLEOTIDE SEQUENCE</scope>
    <source>
        <strain evidence="7">LMG 31456</strain>
    </source>
</reference>
<keyword evidence="2 5" id="KW-0489">Methyltransferase</keyword>